<dbReference type="CDD" id="cd17934">
    <property type="entry name" value="DEXXQc_Upf1-like"/>
    <property type="match status" value="1"/>
</dbReference>
<evidence type="ECO:0000313" key="8">
    <source>
        <dbReference type="Proteomes" id="UP001500945"/>
    </source>
</evidence>
<dbReference type="EMBL" id="BAABGM010000001">
    <property type="protein sequence ID" value="GAA4397140.1"/>
    <property type="molecule type" value="Genomic_DNA"/>
</dbReference>
<evidence type="ECO:0000256" key="3">
    <source>
        <dbReference type="ARBA" id="ARBA00022806"/>
    </source>
</evidence>
<dbReference type="NCBIfam" id="TIGR03491">
    <property type="entry name" value="TM0106 family RecB-like putative nuclease"/>
    <property type="match status" value="1"/>
</dbReference>
<accession>A0ABP8JWQ5</accession>
<keyword evidence="4" id="KW-0067">ATP-binding</keyword>
<evidence type="ECO:0000256" key="4">
    <source>
        <dbReference type="ARBA" id="ARBA00022840"/>
    </source>
</evidence>
<keyword evidence="8" id="KW-1185">Reference proteome</keyword>
<keyword evidence="1" id="KW-0547">Nucleotide-binding</keyword>
<protein>
    <submittedName>
        <fullName evidence="7">TM0106 family RecB-like putative nuclease</fullName>
    </submittedName>
</protein>
<evidence type="ECO:0000256" key="2">
    <source>
        <dbReference type="ARBA" id="ARBA00022801"/>
    </source>
</evidence>
<dbReference type="InterPro" id="IPR038720">
    <property type="entry name" value="YprB_RNase_H-like_dom"/>
</dbReference>
<reference evidence="8" key="1">
    <citation type="journal article" date="2019" name="Int. J. Syst. Evol. Microbiol.">
        <title>The Global Catalogue of Microorganisms (GCM) 10K type strain sequencing project: providing services to taxonomists for standard genome sequencing and annotation.</title>
        <authorList>
            <consortium name="The Broad Institute Genomics Platform"/>
            <consortium name="The Broad Institute Genome Sequencing Center for Infectious Disease"/>
            <person name="Wu L."/>
            <person name="Ma J."/>
        </authorList>
    </citation>
    <scope>NUCLEOTIDE SEQUENCE [LARGE SCALE GENOMIC DNA]</scope>
    <source>
        <strain evidence="8">JCM 17809</strain>
    </source>
</reference>
<sequence length="1191" mass="128384">MFLLGDARLVISASDLRTASACEFALVRGLDVLLGRAEVAPVAADPMAARVVQLGNEHEQAELRRLVAEHRGRVVQLERPGYTREALEGAHARTVEALASPTTDVVYQATFFDGGFVGHADFLERTPDGWLVSDTKLARTESVPALLQIAAYAAMLAGAGVPTAPVARLVVGSGEVRDFALDDIVPVYLARRARLDALLAEHHASGAAARWGDPRWLACGRCEVCEPEVEAARDLLLVAGMRGPTRRRLLEAGVTTLDDLAVRTEPVPDVRATTLERLREQARLQLEGERSGEVRSEVVDAEPLRLMPTPSPGDVFFDFEGDPLWSERGSSVWGLEYLFGIVEVDTGAPVFRAFWAHDRVEERQALVDFVTWLTRRRQRWPDLHVYHYAPYETAALLRLAARHGVCEDDIDQLLRDGVFVDLYAVVRSAVRVSQRSYSIKKLEPLYMAAREAAVTNAADSIVVYHQFVAATVAGRTDEAATLLAEIADYNRDDCESTWRLRDWLLAQGSAVGVVGAGSPSDGQSAEPATAQVASDQRRALLDLEALLRERLVGVRPHERSPEQQAVALVASSVLFHAREDKPGWQAHFERLRTPVRDWRSAEGCFVVEAGEVVQPWHKPPGARSARRRLRLDGEPMRGLALAPGARVSTVYADPPPSGITTLPGHANACSSAGVTVLEAVDRLAANGRLHQTLLVEELQPRPACEHTDLPLALVPNDRVGTGPIDAALAEVARAVIDAGDSLPRTAGIDLLLRRPPRQVASRGLPPVGTGAARHRDAVTEALLDSDGSYLAVQGPPGTGKTHVASRVIARLVLEHGWRVGVTSQGHKAIENVLRAVVAAGVPAAQVGKATRDTVDAPWTTLARADELGAFAATHRAAGRGYVIGGTAWDLTNTKRVQRGELDLVVVDEAGQFSLAKTLACAVAGSRLLLLGDPQQLPQVSQGIHPDPVDASALGWLAADEPVLSPRLGYFLETTWRMHPALTDAVSRLSYAGRLRSEESVTARRTLEGVEPGLHVRLVDHHDNSTWSPEEADAVLHLVRHLLGRTWHDPAELGSGGAPVGARPLVPSDVIVITPYNSQVGQLRRTLDDAGLDDVAVGTVDKFQGQEAPVAILSMAASSHSDVSRGMGFLLDRHRLNVAVSRGQHCAFVVRSRVLTDFAPRSPDELIALGAFLGLCAGAVTTETVAPDLVPA</sequence>
<dbReference type="SUPFAM" id="SSF52540">
    <property type="entry name" value="P-loop containing nucleoside triphosphate hydrolases"/>
    <property type="match status" value="1"/>
</dbReference>
<dbReference type="InterPro" id="IPR041679">
    <property type="entry name" value="DNA2/NAM7-like_C"/>
</dbReference>
<feature type="domain" description="YprB ribonuclease H-like" evidence="6">
    <location>
        <begin position="315"/>
        <end position="504"/>
    </location>
</feature>
<dbReference type="InterPro" id="IPR047187">
    <property type="entry name" value="SF1_C_Upf1"/>
</dbReference>
<evidence type="ECO:0000259" key="5">
    <source>
        <dbReference type="Pfam" id="PF13087"/>
    </source>
</evidence>
<dbReference type="Gene3D" id="3.40.50.300">
    <property type="entry name" value="P-loop containing nucleotide triphosphate hydrolases"/>
    <property type="match status" value="2"/>
</dbReference>
<gene>
    <name evidence="7" type="ORF">GCM10023168_01810</name>
</gene>
<feature type="domain" description="DNA2/NAM7 helicase-like C-terminal" evidence="5">
    <location>
        <begin position="969"/>
        <end position="1149"/>
    </location>
</feature>
<dbReference type="RefSeq" id="WP_345201276.1">
    <property type="nucleotide sequence ID" value="NZ_BAABGM010000001.1"/>
</dbReference>
<keyword evidence="2" id="KW-0378">Hydrolase</keyword>
<evidence type="ECO:0000259" key="6">
    <source>
        <dbReference type="Pfam" id="PF13482"/>
    </source>
</evidence>
<evidence type="ECO:0000313" key="7">
    <source>
        <dbReference type="EMBL" id="GAA4397140.1"/>
    </source>
</evidence>
<evidence type="ECO:0000256" key="1">
    <source>
        <dbReference type="ARBA" id="ARBA00022741"/>
    </source>
</evidence>
<dbReference type="InterPro" id="IPR019993">
    <property type="entry name" value="RecB_nuclease_TM0106_put"/>
</dbReference>
<name>A0ABP8JWQ5_9MICO</name>
<proteinExistence type="predicted"/>
<dbReference type="Proteomes" id="UP001500945">
    <property type="component" value="Unassembled WGS sequence"/>
</dbReference>
<organism evidence="7 8">
    <name type="scientific">Fodinibacter luteus</name>
    <dbReference type="NCBI Taxonomy" id="552064"/>
    <lineage>
        <taxon>Bacteria</taxon>
        <taxon>Bacillati</taxon>
        <taxon>Actinomycetota</taxon>
        <taxon>Actinomycetes</taxon>
        <taxon>Micrococcales</taxon>
        <taxon>Intrasporangiaceae</taxon>
        <taxon>Fodinibacter (ex Wang et al. 2009)</taxon>
    </lineage>
</organism>
<dbReference type="PANTHER" id="PTHR43788">
    <property type="entry name" value="DNA2/NAM7 HELICASE FAMILY MEMBER"/>
    <property type="match status" value="1"/>
</dbReference>
<dbReference type="Pfam" id="PF13482">
    <property type="entry name" value="RNase_H_2"/>
    <property type="match status" value="1"/>
</dbReference>
<dbReference type="PANTHER" id="PTHR43788:SF8">
    <property type="entry name" value="DNA-BINDING PROTEIN SMUBP-2"/>
    <property type="match status" value="1"/>
</dbReference>
<dbReference type="Pfam" id="PF13604">
    <property type="entry name" value="AAA_30"/>
    <property type="match status" value="1"/>
</dbReference>
<dbReference type="InterPro" id="IPR027417">
    <property type="entry name" value="P-loop_NTPase"/>
</dbReference>
<comment type="caution">
    <text evidence="7">The sequence shown here is derived from an EMBL/GenBank/DDBJ whole genome shotgun (WGS) entry which is preliminary data.</text>
</comment>
<keyword evidence="3" id="KW-0347">Helicase</keyword>
<dbReference type="InterPro" id="IPR050534">
    <property type="entry name" value="Coronavir_polyprotein_1ab"/>
</dbReference>
<dbReference type="CDD" id="cd18808">
    <property type="entry name" value="SF1_C_Upf1"/>
    <property type="match status" value="1"/>
</dbReference>
<dbReference type="Pfam" id="PF13087">
    <property type="entry name" value="AAA_12"/>
    <property type="match status" value="1"/>
</dbReference>